<gene>
    <name evidence="2" type="ORF">EKM59_00880</name>
</gene>
<name>A0A3S0X1X0_9GAMM</name>
<dbReference type="Proteomes" id="UP000288012">
    <property type="component" value="Unassembled WGS sequence"/>
</dbReference>
<comment type="caution">
    <text evidence="2">The sequence shown here is derived from an EMBL/GenBank/DDBJ whole genome shotgun (WGS) entry which is preliminary data.</text>
</comment>
<keyword evidence="3" id="KW-1185">Reference proteome</keyword>
<organism evidence="2 3">
    <name type="scientific">Legionella septentrionalis</name>
    <dbReference type="NCBI Taxonomy" id="2498109"/>
    <lineage>
        <taxon>Bacteria</taxon>
        <taxon>Pseudomonadati</taxon>
        <taxon>Pseudomonadota</taxon>
        <taxon>Gammaproteobacteria</taxon>
        <taxon>Legionellales</taxon>
        <taxon>Legionellaceae</taxon>
        <taxon>Legionella</taxon>
    </lineage>
</organism>
<protein>
    <submittedName>
        <fullName evidence="2">Uncharacterized protein</fullName>
    </submittedName>
</protein>
<accession>A0A3S0X1X0</accession>
<evidence type="ECO:0000313" key="2">
    <source>
        <dbReference type="EMBL" id="RUQ91067.1"/>
    </source>
</evidence>
<dbReference type="EMBL" id="RZGR01000002">
    <property type="protein sequence ID" value="RUQ91067.1"/>
    <property type="molecule type" value="Genomic_DNA"/>
</dbReference>
<dbReference type="AlphaFoldDB" id="A0A3S0X1X0"/>
<reference evidence="2 3" key="1">
    <citation type="submission" date="2018-12" db="EMBL/GenBank/DDBJ databases">
        <title>Legionella sp,whole genome shotgun sequence.</title>
        <authorList>
            <person name="Wu H."/>
        </authorList>
    </citation>
    <scope>NUCLEOTIDE SEQUENCE [LARGE SCALE GENOMIC DNA]</scope>
    <source>
        <strain evidence="3">km714</strain>
    </source>
</reference>
<feature type="region of interest" description="Disordered" evidence="1">
    <location>
        <begin position="76"/>
        <end position="98"/>
    </location>
</feature>
<sequence>MTSFTNKRIIKFLRNWGYEADEERDLEFIQSIQDEAGKEKRKKLTRFFVEKIITLFLSTDKELKVTRVQMARPRRTGVNYTPSSPVSPAKTKSPVDKIKKKPTSQLLAILAQPDQGIKYAAIIEQHGKNMDSPAVEFLLEEIPEEKIRKAEELTLTPKRRHASGPHGTPYKRVLKTTVGDLYRQQEESETIVLTNTPAKTHLEKKFPGLHGKPNHFEFIVERQTILERLDKKRECSQKQVTGYSAADFFKELGVTIKKKLFGSHYHLCHVQGFSLGGKQAKNNLHAGSEGSNYTLLFYGEDPIRRMLLDEESGINTIKVHGQVIYHEEVETPKEIIYTITLDNGKTIEKIIEPLSYHKPTLFDNKAAFALFKANARQLFSDEEDTEDFLDVEMEKLTFSEFEGEMRQNLPMQ</sequence>
<proteinExistence type="predicted"/>
<evidence type="ECO:0000313" key="3">
    <source>
        <dbReference type="Proteomes" id="UP000288012"/>
    </source>
</evidence>
<dbReference type="RefSeq" id="WP_127111025.1">
    <property type="nucleotide sequence ID" value="NZ_RZGR01000002.1"/>
</dbReference>
<evidence type="ECO:0000256" key="1">
    <source>
        <dbReference type="SAM" id="MobiDB-lite"/>
    </source>
</evidence>